<sequence length="69" mass="8509">MCYLFYMFHIVYLILNLVELFQHWPNRIFQLFDSTVCKVQVVSYFNKQFIYLLKKRSLEKELKLILVIS</sequence>
<protein>
    <submittedName>
        <fullName evidence="2">Similar to MIM (HYPERSENSITIVE TO MMS, IRRADIATION AND MMC)</fullName>
    </submittedName>
</protein>
<accession>A0A0A9FN31</accession>
<feature type="signal peptide" evidence="1">
    <location>
        <begin position="1"/>
        <end position="20"/>
    </location>
</feature>
<proteinExistence type="predicted"/>
<dbReference type="EMBL" id="GBRH01186190">
    <property type="protein sequence ID" value="JAE11706.1"/>
    <property type="molecule type" value="Transcribed_RNA"/>
</dbReference>
<name>A0A0A9FN31_ARUDO</name>
<reference evidence="2" key="1">
    <citation type="submission" date="2014-09" db="EMBL/GenBank/DDBJ databases">
        <authorList>
            <person name="Magalhaes I.L.F."/>
            <person name="Oliveira U."/>
            <person name="Santos F.R."/>
            <person name="Vidigal T.H.D.A."/>
            <person name="Brescovit A.D."/>
            <person name="Santos A.J."/>
        </authorList>
    </citation>
    <scope>NUCLEOTIDE SEQUENCE</scope>
    <source>
        <tissue evidence="2">Shoot tissue taken approximately 20 cm above the soil surface</tissue>
    </source>
</reference>
<organism evidence="2">
    <name type="scientific">Arundo donax</name>
    <name type="common">Giant reed</name>
    <name type="synonym">Donax arundinaceus</name>
    <dbReference type="NCBI Taxonomy" id="35708"/>
    <lineage>
        <taxon>Eukaryota</taxon>
        <taxon>Viridiplantae</taxon>
        <taxon>Streptophyta</taxon>
        <taxon>Embryophyta</taxon>
        <taxon>Tracheophyta</taxon>
        <taxon>Spermatophyta</taxon>
        <taxon>Magnoliopsida</taxon>
        <taxon>Liliopsida</taxon>
        <taxon>Poales</taxon>
        <taxon>Poaceae</taxon>
        <taxon>PACMAD clade</taxon>
        <taxon>Arundinoideae</taxon>
        <taxon>Arundineae</taxon>
        <taxon>Arundo</taxon>
    </lineage>
</organism>
<feature type="chain" id="PRO_5002064738" evidence="1">
    <location>
        <begin position="21"/>
        <end position="69"/>
    </location>
</feature>
<keyword evidence="1" id="KW-0732">Signal</keyword>
<dbReference type="AlphaFoldDB" id="A0A0A9FN31"/>
<reference evidence="2" key="2">
    <citation type="journal article" date="2015" name="Data Brief">
        <title>Shoot transcriptome of the giant reed, Arundo donax.</title>
        <authorList>
            <person name="Barrero R.A."/>
            <person name="Guerrero F.D."/>
            <person name="Moolhuijzen P."/>
            <person name="Goolsby J.A."/>
            <person name="Tidwell J."/>
            <person name="Bellgard S.E."/>
            <person name="Bellgard M.I."/>
        </authorList>
    </citation>
    <scope>NUCLEOTIDE SEQUENCE</scope>
    <source>
        <tissue evidence="2">Shoot tissue taken approximately 20 cm above the soil surface</tissue>
    </source>
</reference>
<evidence type="ECO:0000256" key="1">
    <source>
        <dbReference type="SAM" id="SignalP"/>
    </source>
</evidence>
<evidence type="ECO:0000313" key="2">
    <source>
        <dbReference type="EMBL" id="JAE11706.1"/>
    </source>
</evidence>